<feature type="domain" description="RDD" evidence="6">
    <location>
        <begin position="20"/>
        <end position="156"/>
    </location>
</feature>
<feature type="transmembrane region" description="Helical" evidence="5">
    <location>
        <begin position="64"/>
        <end position="86"/>
    </location>
</feature>
<feature type="transmembrane region" description="Helical" evidence="5">
    <location>
        <begin position="27"/>
        <end position="52"/>
    </location>
</feature>
<dbReference type="PANTHER" id="PTHR38480:SF1">
    <property type="entry name" value="SLR0254 PROTEIN"/>
    <property type="match status" value="1"/>
</dbReference>
<protein>
    <recommendedName>
        <fullName evidence="6">RDD domain-containing protein</fullName>
    </recommendedName>
</protein>
<accession>A0A3Q9QTX9</accession>
<proteinExistence type="predicted"/>
<sequence length="268" mass="30738">MSHEQMEVKTPEYVSLQFSLAGLGSRAAAFIIDQTLIMLFNIAFFISVLLVSDKLSSYTTFFEGSTVGIAIVIIVIFIVNYGYFFFLEFFTGGRTLGKKIVGIRVIQDNGHSITLLSSFIRNIMRLIDALPTGYFLGIIMVFFHSKHKRLGDLVAGTIVVHERKPKRKKKKLTGIEKVIEERGLSKESLGVDEWTLKSFKDKDWKLVKTYASRLQQLPETERYQMTRQIADILLPKIGVDVVGKPEYELENTLLVLYLHLRDEWEYEL</sequence>
<dbReference type="OrthoDB" id="9787732at2"/>
<keyword evidence="4 5" id="KW-0472">Membrane</keyword>
<keyword evidence="3 5" id="KW-1133">Transmembrane helix</keyword>
<dbReference type="Pfam" id="PF06271">
    <property type="entry name" value="RDD"/>
    <property type="match status" value="1"/>
</dbReference>
<feature type="transmembrane region" description="Helical" evidence="5">
    <location>
        <begin position="123"/>
        <end position="143"/>
    </location>
</feature>
<evidence type="ECO:0000313" key="7">
    <source>
        <dbReference type="EMBL" id="AZU62156.1"/>
    </source>
</evidence>
<dbReference type="STRING" id="1193713.GCA_001636315_05071"/>
<evidence type="ECO:0000256" key="5">
    <source>
        <dbReference type="SAM" id="Phobius"/>
    </source>
</evidence>
<evidence type="ECO:0000256" key="3">
    <source>
        <dbReference type="ARBA" id="ARBA00022989"/>
    </source>
</evidence>
<dbReference type="EMBL" id="CP022572">
    <property type="protein sequence ID" value="AZU62156.1"/>
    <property type="molecule type" value="Genomic_DNA"/>
</dbReference>
<evidence type="ECO:0000256" key="1">
    <source>
        <dbReference type="ARBA" id="ARBA00004141"/>
    </source>
</evidence>
<evidence type="ECO:0000313" key="8">
    <source>
        <dbReference type="Proteomes" id="UP000282892"/>
    </source>
</evidence>
<dbReference type="GO" id="GO:0016020">
    <property type="term" value="C:membrane"/>
    <property type="evidence" value="ECO:0007669"/>
    <property type="project" value="UniProtKB-SubCell"/>
</dbReference>
<name>A0A3Q9QTX9_9BACI</name>
<evidence type="ECO:0000256" key="4">
    <source>
        <dbReference type="ARBA" id="ARBA00023136"/>
    </source>
</evidence>
<evidence type="ECO:0000259" key="6">
    <source>
        <dbReference type="Pfam" id="PF06271"/>
    </source>
</evidence>
<dbReference type="KEGG" id="nmk:CHR53_13170"/>
<keyword evidence="2 5" id="KW-0812">Transmembrane</keyword>
<comment type="subcellular location">
    <subcellularLocation>
        <location evidence="1">Membrane</location>
        <topology evidence="1">Multi-pass membrane protein</topology>
    </subcellularLocation>
</comment>
<keyword evidence="8" id="KW-1185">Reference proteome</keyword>
<dbReference type="PANTHER" id="PTHR38480">
    <property type="entry name" value="SLR0254 PROTEIN"/>
    <property type="match status" value="1"/>
</dbReference>
<dbReference type="InterPro" id="IPR010432">
    <property type="entry name" value="RDD"/>
</dbReference>
<dbReference type="Proteomes" id="UP000282892">
    <property type="component" value="Chromosome"/>
</dbReference>
<dbReference type="RefSeq" id="WP_127486852.1">
    <property type="nucleotide sequence ID" value="NZ_CP022572.1"/>
</dbReference>
<gene>
    <name evidence="7" type="ORF">CHR53_13170</name>
</gene>
<organism evidence="7 8">
    <name type="scientific">Neobacillus mesonae</name>
    <dbReference type="NCBI Taxonomy" id="1193713"/>
    <lineage>
        <taxon>Bacteria</taxon>
        <taxon>Bacillati</taxon>
        <taxon>Bacillota</taxon>
        <taxon>Bacilli</taxon>
        <taxon>Bacillales</taxon>
        <taxon>Bacillaceae</taxon>
        <taxon>Neobacillus</taxon>
    </lineage>
</organism>
<evidence type="ECO:0000256" key="2">
    <source>
        <dbReference type="ARBA" id="ARBA00022692"/>
    </source>
</evidence>
<dbReference type="AlphaFoldDB" id="A0A3Q9QTX9"/>
<reference evidence="7 8" key="1">
    <citation type="submission" date="2017-07" db="EMBL/GenBank/DDBJ databases">
        <title>The complete genome sequence of Bacillus mesonae strain H20-5, an efficient strain improving plant abiotic stress resistance.</title>
        <authorList>
            <person name="Kim S.Y."/>
            <person name="Song H."/>
            <person name="Sang M.K."/>
            <person name="Weon H.-Y."/>
            <person name="Song J."/>
        </authorList>
    </citation>
    <scope>NUCLEOTIDE SEQUENCE [LARGE SCALE GENOMIC DNA]</scope>
    <source>
        <strain evidence="7 8">H20-5</strain>
    </source>
</reference>